<keyword evidence="4" id="KW-0677">Repeat</keyword>
<feature type="region of interest" description="Disordered" evidence="7">
    <location>
        <begin position="225"/>
        <end position="246"/>
    </location>
</feature>
<feature type="compositionally biased region" description="Low complexity" evidence="7">
    <location>
        <begin position="411"/>
        <end position="465"/>
    </location>
</feature>
<organism evidence="8 9">
    <name type="scientific">Trichinella pseudospiralis</name>
    <name type="common">Parasitic roundworm</name>
    <dbReference type="NCBI Taxonomy" id="6337"/>
    <lineage>
        <taxon>Eukaryota</taxon>
        <taxon>Metazoa</taxon>
        <taxon>Ecdysozoa</taxon>
        <taxon>Nematoda</taxon>
        <taxon>Enoplea</taxon>
        <taxon>Dorylaimia</taxon>
        <taxon>Trichinellida</taxon>
        <taxon>Trichinellidae</taxon>
        <taxon>Trichinella</taxon>
    </lineage>
</organism>
<evidence type="ECO:0000313" key="9">
    <source>
        <dbReference type="Proteomes" id="UP000054632"/>
    </source>
</evidence>
<reference evidence="8 9" key="1">
    <citation type="submission" date="2015-01" db="EMBL/GenBank/DDBJ databases">
        <title>Evolution of Trichinella species and genotypes.</title>
        <authorList>
            <person name="Korhonen P.K."/>
            <person name="Edoardo P."/>
            <person name="Giuseppe L.R."/>
            <person name="Gasser R.B."/>
        </authorList>
    </citation>
    <scope>NUCLEOTIDE SEQUENCE [LARGE SCALE GENOMIC DNA]</scope>
    <source>
        <strain evidence="8">ISS13</strain>
    </source>
</reference>
<dbReference type="GO" id="GO:0008017">
    <property type="term" value="F:microtubule binding"/>
    <property type="evidence" value="ECO:0007669"/>
    <property type="project" value="InterPro"/>
</dbReference>
<evidence type="ECO:0000256" key="6">
    <source>
        <dbReference type="RuleBase" id="RU000686"/>
    </source>
</evidence>
<dbReference type="GO" id="GO:0031175">
    <property type="term" value="P:neuron projection development"/>
    <property type="evidence" value="ECO:0007669"/>
    <property type="project" value="TreeGrafter"/>
</dbReference>
<keyword evidence="3" id="KW-0597">Phosphoprotein</keyword>
<evidence type="ECO:0000256" key="5">
    <source>
        <dbReference type="ARBA" id="ARBA00023212"/>
    </source>
</evidence>
<dbReference type="EMBL" id="JYDR01000001">
    <property type="protein sequence ID" value="KRY79648.1"/>
    <property type="molecule type" value="Genomic_DNA"/>
</dbReference>
<keyword evidence="6" id="KW-0493">Microtubule</keyword>
<feature type="compositionally biased region" description="Basic and acidic residues" evidence="7">
    <location>
        <begin position="482"/>
        <end position="493"/>
    </location>
</feature>
<dbReference type="GO" id="GO:0043005">
    <property type="term" value="C:neuron projection"/>
    <property type="evidence" value="ECO:0007669"/>
    <property type="project" value="TreeGrafter"/>
</dbReference>
<dbReference type="PROSITE" id="PS00229">
    <property type="entry name" value="TAU_MAP_1"/>
    <property type="match status" value="1"/>
</dbReference>
<evidence type="ECO:0000256" key="2">
    <source>
        <dbReference type="ARBA" id="ARBA00022490"/>
    </source>
</evidence>
<comment type="caution">
    <text evidence="8">The sequence shown here is derived from an EMBL/GenBank/DDBJ whole genome shotgun (WGS) entry which is preliminary data.</text>
</comment>
<dbReference type="Proteomes" id="UP000054632">
    <property type="component" value="Unassembled WGS sequence"/>
</dbReference>
<evidence type="ECO:0000256" key="4">
    <source>
        <dbReference type="ARBA" id="ARBA00022737"/>
    </source>
</evidence>
<dbReference type="PANTHER" id="PTHR11501">
    <property type="entry name" value="MICROTUBULE-ASSOCIATED PROTEIN"/>
    <property type="match status" value="1"/>
</dbReference>
<evidence type="ECO:0000313" key="8">
    <source>
        <dbReference type="EMBL" id="KRY79648.1"/>
    </source>
</evidence>
<name>A0A0V1F0V7_TRIPS</name>
<sequence length="634" mass="67964">MTTTPVDQQLPSSLNDQFINYSVNSETQNMDKNETVNMDNNNQNTDLTSRAKNEEENLINFDASEEMKKSIEMIRSELTDSTSYTFLTKSVASINLADIENDVVNKPAFQLLTSQQSPFNSKSTCTDNIAEMHSSTLPTTDDDVADLSKPQHVVVQNTLDNVSSTSNNFSALFDPLSISNDPVDSKASSVDKQLLSTVEVSSSSVMKTETILDKSPELLGEISATSEVGNSEPSESIGIADNDSTPDSTVQLNAPHTEIVELPPVDHHLVKHFQNVEAEKVDQILSKSDSAEIFFTPSTIITEPLKITDNTTTEQQQPVEIKSTLAAKKSPDANGNKKKASAGIKPRSESGKASSTATTPKVSSNHQNLKQTPSTTTTTTTTTTGKLTSSSRPVSSKLSGRKTTTTSPLVSSTGTARTAPRAAASVSSKTPPSKNLSKSTATTSTTFKSSSITAKSSATKSSSTAHKTDSKYMTNGALKSNSIEKKPIAKRDSTTTTTRKTVAPTSTTTTTTTTTAGVKRIEARKLEWNVKAKVGSLENAQHKPTTTGRVQIYNRKLNFKNAKSKIGSMDNIKHKPAGGNVKIFEQKVDFKSKASPKYDIGITKKKEITVEASADQATAATASAAAAQPMQQQN</sequence>
<feature type="compositionally biased region" description="Polar residues" evidence="7">
    <location>
        <begin position="385"/>
        <end position="410"/>
    </location>
</feature>
<dbReference type="GO" id="GO:0000226">
    <property type="term" value="P:microtubule cytoskeleton organization"/>
    <property type="evidence" value="ECO:0007669"/>
    <property type="project" value="TreeGrafter"/>
</dbReference>
<feature type="region of interest" description="Disordered" evidence="7">
    <location>
        <begin position="615"/>
        <end position="634"/>
    </location>
</feature>
<dbReference type="PROSITE" id="PS51491">
    <property type="entry name" value="TAU_MAP_2"/>
    <property type="match status" value="1"/>
</dbReference>
<dbReference type="AlphaFoldDB" id="A0A0V1F0V7"/>
<accession>A0A0V1F0V7</accession>
<feature type="compositionally biased region" description="Polar residues" evidence="7">
    <location>
        <begin position="308"/>
        <end position="318"/>
    </location>
</feature>
<dbReference type="GO" id="GO:0005874">
    <property type="term" value="C:microtubule"/>
    <property type="evidence" value="ECO:0007669"/>
    <property type="project" value="UniProtKB-KW"/>
</dbReference>
<dbReference type="Pfam" id="PF00418">
    <property type="entry name" value="Tubulin-binding"/>
    <property type="match status" value="2"/>
</dbReference>
<evidence type="ECO:0000256" key="7">
    <source>
        <dbReference type="SAM" id="MobiDB-lite"/>
    </source>
</evidence>
<proteinExistence type="predicted"/>
<dbReference type="InterPro" id="IPR001084">
    <property type="entry name" value="MAP_tubulin-bd_rpt"/>
</dbReference>
<dbReference type="PANTHER" id="PTHR11501:SF18">
    <property type="entry name" value="MICROTUBULE-ASSOCIATED PROTEIN"/>
    <property type="match status" value="1"/>
</dbReference>
<feature type="region of interest" description="Disordered" evidence="7">
    <location>
        <begin position="306"/>
        <end position="516"/>
    </location>
</feature>
<evidence type="ECO:0000256" key="3">
    <source>
        <dbReference type="ARBA" id="ARBA00022553"/>
    </source>
</evidence>
<feature type="compositionally biased region" description="Low complexity" evidence="7">
    <location>
        <begin position="494"/>
        <end position="515"/>
    </location>
</feature>
<keyword evidence="5 6" id="KW-0206">Cytoskeleton</keyword>
<dbReference type="InterPro" id="IPR027324">
    <property type="entry name" value="MAP2/MAP4/Tau"/>
</dbReference>
<gene>
    <name evidence="8" type="primary">Map4</name>
    <name evidence="8" type="ORF">T4A_9270</name>
</gene>
<feature type="compositionally biased region" description="Low complexity" evidence="7">
    <location>
        <begin position="615"/>
        <end position="628"/>
    </location>
</feature>
<comment type="subcellular location">
    <subcellularLocation>
        <location evidence="1 6">Cytoplasm</location>
        <location evidence="1 6">Cytoskeleton</location>
    </subcellularLocation>
</comment>
<feature type="compositionally biased region" description="Polar residues" evidence="7">
    <location>
        <begin position="351"/>
        <end position="374"/>
    </location>
</feature>
<protein>
    <recommendedName>
        <fullName evidence="6">Microtubule-associated protein</fullName>
    </recommendedName>
</protein>
<keyword evidence="2 6" id="KW-0963">Cytoplasm</keyword>
<feature type="compositionally biased region" description="Polar residues" evidence="7">
    <location>
        <begin position="225"/>
        <end position="234"/>
    </location>
</feature>
<evidence type="ECO:0000256" key="1">
    <source>
        <dbReference type="ARBA" id="ARBA00004245"/>
    </source>
</evidence>
<feature type="compositionally biased region" description="Low complexity" evidence="7">
    <location>
        <begin position="375"/>
        <end position="384"/>
    </location>
</feature>